<dbReference type="InterPro" id="IPR002125">
    <property type="entry name" value="CMP_dCMP_dom"/>
</dbReference>
<dbReference type="GO" id="GO:0016814">
    <property type="term" value="F:hydrolase activity, acting on carbon-nitrogen (but not peptide) bonds, in cyclic amidines"/>
    <property type="evidence" value="ECO:0007669"/>
    <property type="project" value="UniProtKB-ARBA"/>
</dbReference>
<dbReference type="Gene3D" id="3.40.140.10">
    <property type="entry name" value="Cytidine Deaminase, domain 2"/>
    <property type="match status" value="1"/>
</dbReference>
<dbReference type="FunFam" id="3.40.140.10:FF:000061">
    <property type="entry name" value="DRAP deaminase"/>
    <property type="match status" value="1"/>
</dbReference>
<dbReference type="Pfam" id="PF18785">
    <property type="entry name" value="Inv-AAD"/>
    <property type="match status" value="1"/>
</dbReference>
<evidence type="ECO:0000313" key="8">
    <source>
        <dbReference type="EMBL" id="VUG18687.1"/>
    </source>
</evidence>
<dbReference type="PROSITE" id="PS01129">
    <property type="entry name" value="PSI_RLU"/>
    <property type="match status" value="1"/>
</dbReference>
<dbReference type="InterPro" id="IPR050188">
    <property type="entry name" value="RluA_PseudoU_synthase"/>
</dbReference>
<dbReference type="InterPro" id="IPR016193">
    <property type="entry name" value="Cytidine_deaminase-like"/>
</dbReference>
<feature type="compositionally biased region" description="Basic and acidic residues" evidence="6">
    <location>
        <begin position="477"/>
        <end position="491"/>
    </location>
</feature>
<feature type="compositionally biased region" description="Low complexity" evidence="6">
    <location>
        <begin position="68"/>
        <end position="78"/>
    </location>
</feature>
<evidence type="ECO:0000256" key="5">
    <source>
        <dbReference type="PROSITE-ProRule" id="PRU00182"/>
    </source>
</evidence>
<feature type="region of interest" description="Disordered" evidence="6">
    <location>
        <begin position="35"/>
        <end position="78"/>
    </location>
</feature>
<feature type="compositionally biased region" description="Polar residues" evidence="6">
    <location>
        <begin position="35"/>
        <end position="62"/>
    </location>
</feature>
<comment type="catalytic activity">
    <reaction evidence="2">
        <text>uridine(32) in tRNA = pseudouridine(32) in tRNA</text>
        <dbReference type="Rhea" id="RHEA:42544"/>
        <dbReference type="Rhea" id="RHEA-COMP:10107"/>
        <dbReference type="Rhea" id="RHEA-COMP:10108"/>
        <dbReference type="ChEBI" id="CHEBI:65314"/>
        <dbReference type="ChEBI" id="CHEBI:65315"/>
        <dbReference type="EC" id="5.4.99.28"/>
    </reaction>
</comment>
<reference evidence="8 9" key="1">
    <citation type="submission" date="2019-07" db="EMBL/GenBank/DDBJ databases">
        <authorList>
            <person name="Friedrich A."/>
            <person name="Schacherer J."/>
        </authorList>
    </citation>
    <scope>NUCLEOTIDE SEQUENCE [LARGE SCALE GENOMIC DNA]</scope>
</reference>
<dbReference type="EMBL" id="CABFWN010000003">
    <property type="protein sequence ID" value="VUG18687.1"/>
    <property type="molecule type" value="Genomic_DNA"/>
</dbReference>
<protein>
    <recommendedName>
        <fullName evidence="3">tRNA pseudouridine(32) synthase</fullName>
        <ecNumber evidence="3">5.4.99.28</ecNumber>
    </recommendedName>
</protein>
<dbReference type="GO" id="GO:0160151">
    <property type="term" value="F:tRNA pseudouridine(32) synthase activity"/>
    <property type="evidence" value="ECO:0007669"/>
    <property type="project" value="UniProtKB-EC"/>
</dbReference>
<dbReference type="SUPFAM" id="SSF53927">
    <property type="entry name" value="Cytidine deaminase-like"/>
    <property type="match status" value="1"/>
</dbReference>
<name>A0A7D9H2D9_DEKBR</name>
<dbReference type="PROSITE" id="PS51747">
    <property type="entry name" value="CYT_DCMP_DEAMINASES_2"/>
    <property type="match status" value="1"/>
</dbReference>
<keyword evidence="9" id="KW-1185">Reference proteome</keyword>
<dbReference type="InterPro" id="IPR020103">
    <property type="entry name" value="PsdUridine_synth_cat_dom_sf"/>
</dbReference>
<evidence type="ECO:0000256" key="2">
    <source>
        <dbReference type="ARBA" id="ARBA00036184"/>
    </source>
</evidence>
<dbReference type="PROSITE" id="PS50889">
    <property type="entry name" value="S4"/>
    <property type="match status" value="1"/>
</dbReference>
<dbReference type="PANTHER" id="PTHR21600">
    <property type="entry name" value="MITOCHONDRIAL RNA PSEUDOURIDINE SYNTHASE"/>
    <property type="match status" value="1"/>
</dbReference>
<dbReference type="SUPFAM" id="SSF55120">
    <property type="entry name" value="Pseudouridine synthase"/>
    <property type="match status" value="1"/>
</dbReference>
<dbReference type="PANTHER" id="PTHR21600:SF40">
    <property type="entry name" value="PSEUDOURIDYLATE SYNTHASE RPUSD2"/>
    <property type="match status" value="1"/>
</dbReference>
<dbReference type="InterPro" id="IPR006225">
    <property type="entry name" value="PsdUridine_synth_RluC/D"/>
</dbReference>
<dbReference type="Pfam" id="PF00849">
    <property type="entry name" value="PseudoU_synth_2"/>
    <property type="match status" value="1"/>
</dbReference>
<dbReference type="GO" id="GO:0000455">
    <property type="term" value="P:enzyme-directed rRNA pseudouridine synthesis"/>
    <property type="evidence" value="ECO:0007669"/>
    <property type="project" value="TreeGrafter"/>
</dbReference>
<dbReference type="InterPro" id="IPR006145">
    <property type="entry name" value="PsdUridine_synth_RsuA/RluA"/>
</dbReference>
<sequence length="676" mass="76691">MPFGYLFHGLRSNIHLRNIRSSFKTITKKIYRSKMSTESCNSKDSGSVNTDLSVHSNKSLLTKQARRPSSSVEEPPSKISKGLLPLVDEHGFKRRQVYVDAENMSAYQRMGGDENKKNLKGYPKHRTMREEDEDTNYIIDGPLRRLEPYYFTYMTHCKERWIGRKILDVFSTEFRLYPRSYYVNALNEGRVSINNEVASIDSVLHNGDLISHRMHRHEPPVTSQPIKVIHEDKNYVVIDKPSGIPVHPTGRYRHNTVTFVLQKEHGIKAHPCNRLDRLTSGLMLLGKNGKAADRMSRILRERRVSKEYIAKVIGEFPATEEGIVVDKPLATIDPRLAFNAVDEEHGKPAKTYFKRISCDGETSIVLCKPLTGRTHQIRVHLQYLGHPIANDPLYSSPLIWGENLGKDAKFDLKDVTEKLSQVGKTRPASSWLHQKDDGEVLSDEKCTVCQGELYKDPGPNDLELYLHAYRYSSRDEGSAPVEERFKAEQQPKNRSKQQDQGTDVKPIEPWCYQTEFPEWALTTERKFMRMALDEAKKCVPTSTAFCVGAVLVSEGKVLSTGYSRELEGNTHAEQNALQKYFEKTGKNDVPPGTELYTTMEPCSKRLSGNLPCLNRILALKNHITTCFVGVMEPSTFVAKNVSYDKLTHGGISYIKVPGFEREALEVAKRGHSVAAN</sequence>
<dbReference type="AlphaFoldDB" id="A0A7D9H2D9"/>
<keyword evidence="5" id="KW-0694">RNA-binding</keyword>
<gene>
    <name evidence="8" type="primary">RIB2</name>
    <name evidence="8" type="ORF">DEBR0S3_17436G</name>
</gene>
<evidence type="ECO:0000256" key="1">
    <source>
        <dbReference type="ARBA" id="ARBA00023235"/>
    </source>
</evidence>
<dbReference type="InterPro" id="IPR006224">
    <property type="entry name" value="PsdUridine_synth_RluA-like_CS"/>
</dbReference>
<dbReference type="GO" id="GO:0031119">
    <property type="term" value="P:tRNA pseudouridine synthesis"/>
    <property type="evidence" value="ECO:0007669"/>
    <property type="project" value="UniProtKB-ARBA"/>
</dbReference>
<dbReference type="EC" id="5.4.99.28" evidence="3"/>
<dbReference type="GO" id="GO:0019239">
    <property type="term" value="F:deaminase activity"/>
    <property type="evidence" value="ECO:0007669"/>
    <property type="project" value="UniProtKB-ARBA"/>
</dbReference>
<feature type="active site" evidence="4">
    <location>
        <position position="276"/>
    </location>
</feature>
<keyword evidence="1" id="KW-0413">Isomerase</keyword>
<dbReference type="FunFam" id="3.30.2350.10:FF:000017">
    <property type="entry name" value="Pseudouridine synthase"/>
    <property type="match status" value="1"/>
</dbReference>
<proteinExistence type="predicted"/>
<dbReference type="CDD" id="cd02557">
    <property type="entry name" value="PseudoU_synth_ScRIB2"/>
    <property type="match status" value="1"/>
</dbReference>
<evidence type="ECO:0000256" key="4">
    <source>
        <dbReference type="PIRSR" id="PIRSR606225-1"/>
    </source>
</evidence>
<organism evidence="8 9">
    <name type="scientific">Dekkera bruxellensis</name>
    <name type="common">Brettanomyces custersii</name>
    <dbReference type="NCBI Taxonomy" id="5007"/>
    <lineage>
        <taxon>Eukaryota</taxon>
        <taxon>Fungi</taxon>
        <taxon>Dikarya</taxon>
        <taxon>Ascomycota</taxon>
        <taxon>Saccharomycotina</taxon>
        <taxon>Pichiomycetes</taxon>
        <taxon>Pichiales</taxon>
        <taxon>Pichiaceae</taxon>
        <taxon>Brettanomyces</taxon>
    </lineage>
</organism>
<dbReference type="Proteomes" id="UP000478008">
    <property type="component" value="Unassembled WGS sequence"/>
</dbReference>
<dbReference type="Gene3D" id="3.30.2350.10">
    <property type="entry name" value="Pseudouridine synthase"/>
    <property type="match status" value="1"/>
</dbReference>
<dbReference type="GO" id="GO:0003723">
    <property type="term" value="F:RNA binding"/>
    <property type="evidence" value="ECO:0007669"/>
    <property type="project" value="UniProtKB-KW"/>
</dbReference>
<feature type="domain" description="CMP/dCMP-type deaminase" evidence="7">
    <location>
        <begin position="522"/>
        <end position="653"/>
    </location>
</feature>
<evidence type="ECO:0000313" key="9">
    <source>
        <dbReference type="Proteomes" id="UP000478008"/>
    </source>
</evidence>
<feature type="region of interest" description="Disordered" evidence="6">
    <location>
        <begin position="477"/>
        <end position="504"/>
    </location>
</feature>
<accession>A0A7D9H2D9</accession>
<evidence type="ECO:0000259" key="7">
    <source>
        <dbReference type="PROSITE" id="PS51747"/>
    </source>
</evidence>
<dbReference type="NCBIfam" id="TIGR00005">
    <property type="entry name" value="rluA_subfam"/>
    <property type="match status" value="1"/>
</dbReference>
<evidence type="ECO:0000256" key="6">
    <source>
        <dbReference type="SAM" id="MobiDB-lite"/>
    </source>
</evidence>
<evidence type="ECO:0000256" key="3">
    <source>
        <dbReference type="ARBA" id="ARBA00038944"/>
    </source>
</evidence>